<dbReference type="Proteomes" id="UP000030669">
    <property type="component" value="Unassembled WGS sequence"/>
</dbReference>
<proteinExistence type="predicted"/>
<dbReference type="OMA" id="WIFELLV"/>
<accession>S7RCX3</accession>
<dbReference type="EMBL" id="KB469319">
    <property type="protein sequence ID" value="EPQ50264.1"/>
    <property type="molecule type" value="Genomic_DNA"/>
</dbReference>
<dbReference type="RefSeq" id="XP_007871245.1">
    <property type="nucleotide sequence ID" value="XM_007873054.1"/>
</dbReference>
<dbReference type="KEGG" id="gtr:GLOTRDRAFT_141571"/>
<dbReference type="OrthoDB" id="3256413at2759"/>
<reference evidence="1 2" key="1">
    <citation type="journal article" date="2012" name="Science">
        <title>The Paleozoic origin of enzymatic lignin decomposition reconstructed from 31 fungal genomes.</title>
        <authorList>
            <person name="Floudas D."/>
            <person name="Binder M."/>
            <person name="Riley R."/>
            <person name="Barry K."/>
            <person name="Blanchette R.A."/>
            <person name="Henrissat B."/>
            <person name="Martinez A.T."/>
            <person name="Otillar R."/>
            <person name="Spatafora J.W."/>
            <person name="Yadav J.S."/>
            <person name="Aerts A."/>
            <person name="Benoit I."/>
            <person name="Boyd A."/>
            <person name="Carlson A."/>
            <person name="Copeland A."/>
            <person name="Coutinho P.M."/>
            <person name="de Vries R.P."/>
            <person name="Ferreira P."/>
            <person name="Findley K."/>
            <person name="Foster B."/>
            <person name="Gaskell J."/>
            <person name="Glotzer D."/>
            <person name="Gorecki P."/>
            <person name="Heitman J."/>
            <person name="Hesse C."/>
            <person name="Hori C."/>
            <person name="Igarashi K."/>
            <person name="Jurgens J.A."/>
            <person name="Kallen N."/>
            <person name="Kersten P."/>
            <person name="Kohler A."/>
            <person name="Kuees U."/>
            <person name="Kumar T.K.A."/>
            <person name="Kuo A."/>
            <person name="LaButti K."/>
            <person name="Larrondo L.F."/>
            <person name="Lindquist E."/>
            <person name="Ling A."/>
            <person name="Lombard V."/>
            <person name="Lucas S."/>
            <person name="Lundell T."/>
            <person name="Martin R."/>
            <person name="McLaughlin D.J."/>
            <person name="Morgenstern I."/>
            <person name="Morin E."/>
            <person name="Murat C."/>
            <person name="Nagy L.G."/>
            <person name="Nolan M."/>
            <person name="Ohm R.A."/>
            <person name="Patyshakuliyeva A."/>
            <person name="Rokas A."/>
            <person name="Ruiz-Duenas F.J."/>
            <person name="Sabat G."/>
            <person name="Salamov A."/>
            <person name="Samejima M."/>
            <person name="Schmutz J."/>
            <person name="Slot J.C."/>
            <person name="St John F."/>
            <person name="Stenlid J."/>
            <person name="Sun H."/>
            <person name="Sun S."/>
            <person name="Syed K."/>
            <person name="Tsang A."/>
            <person name="Wiebenga A."/>
            <person name="Young D."/>
            <person name="Pisabarro A."/>
            <person name="Eastwood D.C."/>
            <person name="Martin F."/>
            <person name="Cullen D."/>
            <person name="Grigoriev I.V."/>
            <person name="Hibbett D.S."/>
        </authorList>
    </citation>
    <scope>NUCLEOTIDE SEQUENCE [LARGE SCALE GENOMIC DNA]</scope>
    <source>
        <strain evidence="1 2">ATCC 11539</strain>
    </source>
</reference>
<gene>
    <name evidence="1" type="ORF">GLOTRDRAFT_141571</name>
</gene>
<sequence>MDFQVSKFFMDLIDTSPLLTYMIELAKHGMENGPSTRISIPARLQRLRTHAEAWKTLNFESVEELSMSAMDDWELTDGVLARGYGPHMLQFNELPGHSRGIPAAAWVLRFEFPVRNFRMDPSQDLLILIEFPESNGAAPPAPCKIHIRTLSEGTPHPLARNPEIVILLQYYYSEDCISHLLICGDKFGYMSEYERPEEEPGDDIDLFAYNWRTSESLLHMYAVNQPLETFAFLSDQYILLVVAEGSRPRLEVYDLSTTSSARTEWTGQDYLCAFTYAPISTNDSINIAIQSAPSPSWSSSPSPSSGSNVPFHSARSTRVLAVSYEYMNPSPQAPPQEECHGVVNLVPYVHLLDMLPTRAEGAGTTWLWDAWGAARTFVLAEMTPDMWSACVHGSRYVHLAVVSGQDRVVAEILDFRAMAAAARSFRISPSPSSEDVPHARPDDGWMYAAYGVTVSTTKEDDNDRCVMISEDSLVIMEEKEDGGRTFRVCSL</sequence>
<dbReference type="eggNOG" id="ENOG502SJQ6">
    <property type="taxonomic scope" value="Eukaryota"/>
</dbReference>
<organism evidence="1 2">
    <name type="scientific">Gloeophyllum trabeum (strain ATCC 11539 / FP-39264 / Madison 617)</name>
    <name type="common">Brown rot fungus</name>
    <dbReference type="NCBI Taxonomy" id="670483"/>
    <lineage>
        <taxon>Eukaryota</taxon>
        <taxon>Fungi</taxon>
        <taxon>Dikarya</taxon>
        <taxon>Basidiomycota</taxon>
        <taxon>Agaricomycotina</taxon>
        <taxon>Agaricomycetes</taxon>
        <taxon>Gloeophyllales</taxon>
        <taxon>Gloeophyllaceae</taxon>
        <taxon>Gloeophyllum</taxon>
    </lineage>
</organism>
<evidence type="ECO:0000313" key="2">
    <source>
        <dbReference type="Proteomes" id="UP000030669"/>
    </source>
</evidence>
<dbReference type="GeneID" id="19304815"/>
<evidence type="ECO:0008006" key="3">
    <source>
        <dbReference type="Google" id="ProtNLM"/>
    </source>
</evidence>
<keyword evidence="2" id="KW-1185">Reference proteome</keyword>
<name>S7RCX3_GLOTA</name>
<dbReference type="AlphaFoldDB" id="S7RCX3"/>
<evidence type="ECO:0000313" key="1">
    <source>
        <dbReference type="EMBL" id="EPQ50264.1"/>
    </source>
</evidence>
<dbReference type="HOGENOM" id="CLU_007279_3_1_1"/>
<protein>
    <recommendedName>
        <fullName evidence="3">F-box domain-containing protein</fullName>
    </recommendedName>
</protein>